<dbReference type="AlphaFoldDB" id="A0A669QCX5"/>
<evidence type="ECO:0000313" key="2">
    <source>
        <dbReference type="Proteomes" id="UP000472261"/>
    </source>
</evidence>
<keyword evidence="2" id="KW-1185">Reference proteome</keyword>
<dbReference type="Ensembl" id="ENSPCLT00000025009.1">
    <property type="protein sequence ID" value="ENSPCLP00000018752.1"/>
    <property type="gene ID" value="ENSPCLG00000015737.1"/>
</dbReference>
<reference evidence="1" key="2">
    <citation type="submission" date="2025-09" db="UniProtKB">
        <authorList>
            <consortium name="Ensembl"/>
        </authorList>
    </citation>
    <scope>IDENTIFICATION</scope>
</reference>
<evidence type="ECO:0000313" key="1">
    <source>
        <dbReference type="Ensembl" id="ENSPCLP00000018752.1"/>
    </source>
</evidence>
<protein>
    <submittedName>
        <fullName evidence="1">Uncharacterized protein</fullName>
    </submittedName>
</protein>
<dbReference type="Proteomes" id="UP000472261">
    <property type="component" value="Unplaced"/>
</dbReference>
<accession>A0A669QCX5</accession>
<name>A0A669QCX5_PHACC</name>
<organism evidence="1 2">
    <name type="scientific">Phasianus colchicus</name>
    <name type="common">Common pheasant</name>
    <dbReference type="NCBI Taxonomy" id="9054"/>
    <lineage>
        <taxon>Eukaryota</taxon>
        <taxon>Metazoa</taxon>
        <taxon>Chordata</taxon>
        <taxon>Craniata</taxon>
        <taxon>Vertebrata</taxon>
        <taxon>Euteleostomi</taxon>
        <taxon>Archelosauria</taxon>
        <taxon>Archosauria</taxon>
        <taxon>Dinosauria</taxon>
        <taxon>Saurischia</taxon>
        <taxon>Theropoda</taxon>
        <taxon>Coelurosauria</taxon>
        <taxon>Aves</taxon>
        <taxon>Neognathae</taxon>
        <taxon>Galloanserae</taxon>
        <taxon>Galliformes</taxon>
        <taxon>Phasianidae</taxon>
        <taxon>Phasianinae</taxon>
        <taxon>Phasianus</taxon>
    </lineage>
</organism>
<proteinExistence type="predicted"/>
<sequence>MNWEGGRHPIMPTIMAGKMEMVFPAMYIMNRFIGICFSGPSATSQQRCEETSSITGKMSYLWGKTGISGRSSHIMGEIKVFLGEKVIFLGKSRNFWEK</sequence>
<reference evidence="1" key="1">
    <citation type="submission" date="2025-08" db="UniProtKB">
        <authorList>
            <consortium name="Ensembl"/>
        </authorList>
    </citation>
    <scope>IDENTIFICATION</scope>
</reference>